<comment type="caution">
    <text evidence="5">The sequence shown here is derived from an EMBL/GenBank/DDBJ whole genome shotgun (WGS) entry which is preliminary data.</text>
</comment>
<dbReference type="AlphaFoldDB" id="A0A9P0ELR8"/>
<reference evidence="5" key="1">
    <citation type="submission" date="2021-10" db="EMBL/GenBank/DDBJ databases">
        <authorList>
            <person name="Piombo E."/>
        </authorList>
    </citation>
    <scope>NUCLEOTIDE SEQUENCE</scope>
</reference>
<evidence type="ECO:0000256" key="3">
    <source>
        <dbReference type="ARBA" id="ARBA00023002"/>
    </source>
</evidence>
<dbReference type="Pfam" id="PF05368">
    <property type="entry name" value="NmrA"/>
    <property type="match status" value="1"/>
</dbReference>
<name>A0A9P0ELR8_9HYPO</name>
<evidence type="ECO:0000256" key="2">
    <source>
        <dbReference type="ARBA" id="ARBA00022857"/>
    </source>
</evidence>
<protein>
    <recommendedName>
        <fullName evidence="4">NmrA-like domain-containing protein</fullName>
    </recommendedName>
</protein>
<dbReference type="EMBL" id="CABFOC020000063">
    <property type="protein sequence ID" value="CAH0055971.1"/>
    <property type="molecule type" value="Genomic_DNA"/>
</dbReference>
<dbReference type="Gene3D" id="3.40.50.720">
    <property type="entry name" value="NAD(P)-binding Rossmann-like Domain"/>
    <property type="match status" value="1"/>
</dbReference>
<keyword evidence="6" id="KW-1185">Reference proteome</keyword>
<dbReference type="PANTHER" id="PTHR47706">
    <property type="entry name" value="NMRA-LIKE FAMILY PROTEIN"/>
    <property type="match status" value="1"/>
</dbReference>
<evidence type="ECO:0000259" key="4">
    <source>
        <dbReference type="Pfam" id="PF05368"/>
    </source>
</evidence>
<gene>
    <name evidence="5" type="ORF">CSOL1703_00005905</name>
</gene>
<proteinExistence type="inferred from homology"/>
<dbReference type="Proteomes" id="UP000775872">
    <property type="component" value="Unassembled WGS sequence"/>
</dbReference>
<evidence type="ECO:0000256" key="1">
    <source>
        <dbReference type="ARBA" id="ARBA00005725"/>
    </source>
</evidence>
<dbReference type="PANTHER" id="PTHR47706:SF4">
    <property type="entry name" value="NMRA-LIKE DOMAIN-CONTAINING PROTEIN"/>
    <property type="match status" value="1"/>
</dbReference>
<dbReference type="InterPro" id="IPR051609">
    <property type="entry name" value="NmrA/Isoflavone_reductase-like"/>
</dbReference>
<keyword evidence="3" id="KW-0560">Oxidoreductase</keyword>
<evidence type="ECO:0000313" key="6">
    <source>
        <dbReference type="Proteomes" id="UP000775872"/>
    </source>
</evidence>
<sequence>MGVVAVAGGTGSMGRTIVEALVATKKHKTVVLSRKVGNTFIIISPTSNPDLEKELGVPIIAVDYDNIKAVAETLEQNNVDTVISAIMMMPGPAGDPKEIQLIRAADLSKTTKRLISSDYGLPHSEGHDKQLPSVIYKQQAQEELKTVKDLETTRIINGQFMDYWGIPGVKSHFGPFPIAIDIANDTAAIPGDGNTPVIMTHTSDVGKYVAASLDLEKWEPIHSIAGDKVSLNELLSYAEAAKGKKFTVTYDSIESLKQGHLTELPGQAANYNQIPKEVLQKLLVSFHLWYAEGVLNYELGTTLNDKFPEIKPLKAKEMIDRAWKKQ</sequence>
<dbReference type="OrthoDB" id="419598at2759"/>
<dbReference type="InterPro" id="IPR036291">
    <property type="entry name" value="NAD(P)-bd_dom_sf"/>
</dbReference>
<evidence type="ECO:0000313" key="5">
    <source>
        <dbReference type="EMBL" id="CAH0055971.1"/>
    </source>
</evidence>
<dbReference type="InterPro" id="IPR008030">
    <property type="entry name" value="NmrA-like"/>
</dbReference>
<dbReference type="Gene3D" id="3.90.25.10">
    <property type="entry name" value="UDP-galactose 4-epimerase, domain 1"/>
    <property type="match status" value="1"/>
</dbReference>
<comment type="similarity">
    <text evidence="1">Belongs to the NmrA-type oxidoreductase family. Isoflavone reductase subfamily.</text>
</comment>
<feature type="domain" description="NmrA-like" evidence="4">
    <location>
        <begin position="3"/>
        <end position="281"/>
    </location>
</feature>
<accession>A0A9P0ELR8</accession>
<dbReference type="SUPFAM" id="SSF51735">
    <property type="entry name" value="NAD(P)-binding Rossmann-fold domains"/>
    <property type="match status" value="1"/>
</dbReference>
<keyword evidence="2" id="KW-0521">NADP</keyword>
<dbReference type="GO" id="GO:0016491">
    <property type="term" value="F:oxidoreductase activity"/>
    <property type="evidence" value="ECO:0007669"/>
    <property type="project" value="UniProtKB-KW"/>
</dbReference>
<organism evidence="5 6">
    <name type="scientific">Clonostachys solani</name>
    <dbReference type="NCBI Taxonomy" id="160281"/>
    <lineage>
        <taxon>Eukaryota</taxon>
        <taxon>Fungi</taxon>
        <taxon>Dikarya</taxon>
        <taxon>Ascomycota</taxon>
        <taxon>Pezizomycotina</taxon>
        <taxon>Sordariomycetes</taxon>
        <taxon>Hypocreomycetidae</taxon>
        <taxon>Hypocreales</taxon>
        <taxon>Bionectriaceae</taxon>
        <taxon>Clonostachys</taxon>
    </lineage>
</organism>